<dbReference type="InterPro" id="IPR042211">
    <property type="entry name" value="CRISPR-assoc_Cas1_N"/>
</dbReference>
<keyword evidence="7 10" id="KW-0238">DNA-binding</keyword>
<dbReference type="Gene3D" id="3.100.10.20">
    <property type="entry name" value="CRISPR-associated endonuclease Cas1, N-terminal domain"/>
    <property type="match status" value="1"/>
</dbReference>
<evidence type="ECO:0000313" key="11">
    <source>
        <dbReference type="EMBL" id="TCO80599.1"/>
    </source>
</evidence>
<dbReference type="InterPro" id="IPR002729">
    <property type="entry name" value="CRISPR-assoc_Cas1"/>
</dbReference>
<dbReference type="PANTHER" id="PTHR34353">
    <property type="entry name" value="CRISPR-ASSOCIATED ENDONUCLEASE CAS1 1"/>
    <property type="match status" value="1"/>
</dbReference>
<evidence type="ECO:0000256" key="6">
    <source>
        <dbReference type="ARBA" id="ARBA00023118"/>
    </source>
</evidence>
<keyword evidence="3 10" id="KW-0255">Endonuclease</keyword>
<dbReference type="GO" id="GO:0051607">
    <property type="term" value="P:defense response to virus"/>
    <property type="evidence" value="ECO:0007669"/>
    <property type="project" value="UniProtKB-UniRule"/>
</dbReference>
<evidence type="ECO:0000256" key="8">
    <source>
        <dbReference type="ARBA" id="ARBA00023211"/>
    </source>
</evidence>
<dbReference type="GO" id="GO:0003677">
    <property type="term" value="F:DNA binding"/>
    <property type="evidence" value="ECO:0007669"/>
    <property type="project" value="UniProtKB-KW"/>
</dbReference>
<reference evidence="11 12" key="1">
    <citation type="submission" date="2019-03" db="EMBL/GenBank/DDBJ databases">
        <title>Genomic Encyclopedia of Type Strains, Phase IV (KMG-IV): sequencing the most valuable type-strain genomes for metagenomic binning, comparative biology and taxonomic classification.</title>
        <authorList>
            <person name="Goeker M."/>
        </authorList>
    </citation>
    <scope>NUCLEOTIDE SEQUENCE [LARGE SCALE GENOMIC DNA]</scope>
    <source>
        <strain evidence="11 12">DSM 25287</strain>
    </source>
</reference>
<evidence type="ECO:0000256" key="3">
    <source>
        <dbReference type="ARBA" id="ARBA00022759"/>
    </source>
</evidence>
<dbReference type="InterPro" id="IPR050646">
    <property type="entry name" value="Cas1"/>
</dbReference>
<keyword evidence="5 10" id="KW-0460">Magnesium</keyword>
<feature type="binding site" evidence="10">
    <location>
        <position position="226"/>
    </location>
    <ligand>
        <name>Mn(2+)</name>
        <dbReference type="ChEBI" id="CHEBI:29035"/>
    </ligand>
</feature>
<comment type="similarity">
    <text evidence="10">Belongs to the CRISPR-associated endonuclease Cas1 family.</text>
</comment>
<dbReference type="GO" id="GO:0046872">
    <property type="term" value="F:metal ion binding"/>
    <property type="evidence" value="ECO:0007669"/>
    <property type="project" value="UniProtKB-UniRule"/>
</dbReference>
<dbReference type="OrthoDB" id="9803119at2"/>
<name>A0A4R2L8Q2_9GAMM</name>
<keyword evidence="1 10" id="KW-0540">Nuclease</keyword>
<evidence type="ECO:0000256" key="4">
    <source>
        <dbReference type="ARBA" id="ARBA00022801"/>
    </source>
</evidence>
<dbReference type="RefSeq" id="WP_132543385.1">
    <property type="nucleotide sequence ID" value="NZ_SLWY01000013.1"/>
</dbReference>
<organism evidence="11 12">
    <name type="scientific">Plasticicumulans lactativorans</name>
    <dbReference type="NCBI Taxonomy" id="1133106"/>
    <lineage>
        <taxon>Bacteria</taxon>
        <taxon>Pseudomonadati</taxon>
        <taxon>Pseudomonadota</taxon>
        <taxon>Gammaproteobacteria</taxon>
        <taxon>Candidatus Competibacteraceae</taxon>
        <taxon>Plasticicumulans</taxon>
    </lineage>
</organism>
<feature type="binding site" evidence="10">
    <location>
        <position position="241"/>
    </location>
    <ligand>
        <name>Mn(2+)</name>
        <dbReference type="ChEBI" id="CHEBI:29035"/>
    </ligand>
</feature>
<evidence type="ECO:0000256" key="10">
    <source>
        <dbReference type="HAMAP-Rule" id="MF_01470"/>
    </source>
</evidence>
<feature type="binding site" evidence="10">
    <location>
        <position position="161"/>
    </location>
    <ligand>
        <name>Mn(2+)</name>
        <dbReference type="ChEBI" id="CHEBI:29035"/>
    </ligand>
</feature>
<evidence type="ECO:0000256" key="5">
    <source>
        <dbReference type="ARBA" id="ARBA00022842"/>
    </source>
</evidence>
<dbReference type="Pfam" id="PF01867">
    <property type="entry name" value="Cas_Cas1"/>
    <property type="match status" value="1"/>
</dbReference>
<gene>
    <name evidence="10" type="primary">cas1</name>
    <name evidence="11" type="ORF">EV699_11377</name>
</gene>
<dbReference type="EMBL" id="SLWY01000013">
    <property type="protein sequence ID" value="TCO80599.1"/>
    <property type="molecule type" value="Genomic_DNA"/>
</dbReference>
<accession>A0A4R2L8Q2</accession>
<evidence type="ECO:0000256" key="9">
    <source>
        <dbReference type="ARBA" id="ARBA00038592"/>
    </source>
</evidence>
<dbReference type="GO" id="GO:0004519">
    <property type="term" value="F:endonuclease activity"/>
    <property type="evidence" value="ECO:0007669"/>
    <property type="project" value="UniProtKB-UniRule"/>
</dbReference>
<evidence type="ECO:0000313" key="12">
    <source>
        <dbReference type="Proteomes" id="UP000295765"/>
    </source>
</evidence>
<keyword evidence="12" id="KW-1185">Reference proteome</keyword>
<comment type="cofactor">
    <cofactor evidence="10">
        <name>Mg(2+)</name>
        <dbReference type="ChEBI" id="CHEBI:18420"/>
    </cofactor>
    <cofactor evidence="10">
        <name>Mn(2+)</name>
        <dbReference type="ChEBI" id="CHEBI:29035"/>
    </cofactor>
</comment>
<dbReference type="EC" id="3.1.-.-" evidence="10"/>
<comment type="caution">
    <text evidence="11">The sequence shown here is derived from an EMBL/GenBank/DDBJ whole genome shotgun (WGS) entry which is preliminary data.</text>
</comment>
<keyword evidence="8 10" id="KW-0464">Manganese</keyword>
<keyword evidence="6 10" id="KW-0051">Antiviral defense</keyword>
<dbReference type="Gene3D" id="1.20.120.920">
    <property type="entry name" value="CRISPR-associated endonuclease Cas1, C-terminal domain"/>
    <property type="match status" value="1"/>
</dbReference>
<evidence type="ECO:0000256" key="2">
    <source>
        <dbReference type="ARBA" id="ARBA00022723"/>
    </source>
</evidence>
<dbReference type="CDD" id="cd09634">
    <property type="entry name" value="Cas1_I-II-III"/>
    <property type="match status" value="1"/>
</dbReference>
<keyword evidence="2 10" id="KW-0479">Metal-binding</keyword>
<dbReference type="PANTHER" id="PTHR34353:SF2">
    <property type="entry name" value="CRISPR-ASSOCIATED ENDONUCLEASE CAS1 1"/>
    <property type="match status" value="1"/>
</dbReference>
<evidence type="ECO:0000256" key="1">
    <source>
        <dbReference type="ARBA" id="ARBA00022722"/>
    </source>
</evidence>
<comment type="subunit">
    <text evidence="9 10">Homodimer, forms a heterotetramer with a Cas2 homodimer.</text>
</comment>
<protein>
    <recommendedName>
        <fullName evidence="10">CRISPR-associated endonuclease Cas1</fullName>
        <ecNumber evidence="10">3.1.-.-</ecNumber>
    </recommendedName>
</protein>
<dbReference type="Proteomes" id="UP000295765">
    <property type="component" value="Unassembled WGS sequence"/>
</dbReference>
<dbReference type="AlphaFoldDB" id="A0A4R2L8Q2"/>
<sequence>MGTLYVDRRGIALDLEPGRLVLREAGGKGRAVPLNLIDRVVVRGAATLDTALLGALAERGIGLACLSARYSRRVALLLGPGHADARRRLGQYRLCSDPALCLAVARGLVDGKLAAQRRLLATALDARPDARKPLGDGLARLDALVARIATADSLDVLRGFEGAAAAAHFGALTVLFAPTLGFTGRKRRPPPDPVNASLSLGYTLLHLDAVRAAHGAGLDPLLGCLHDPAYGRESLACDLIEPLRPHLDGWVWGLFRDRVLRPEHFSASGDAVLLGKAGRQAFYGCFEVWARAPRRWLRRQCFALARQCVALAPALAAVEVEP</sequence>
<dbReference type="InterPro" id="IPR042206">
    <property type="entry name" value="CRISPR-assoc_Cas1_C"/>
</dbReference>
<evidence type="ECO:0000256" key="7">
    <source>
        <dbReference type="ARBA" id="ARBA00023125"/>
    </source>
</evidence>
<dbReference type="HAMAP" id="MF_01470">
    <property type="entry name" value="Cas1"/>
    <property type="match status" value="1"/>
</dbReference>
<keyword evidence="4 10" id="KW-0378">Hydrolase</keyword>
<dbReference type="NCBIfam" id="TIGR00287">
    <property type="entry name" value="cas1"/>
    <property type="match status" value="1"/>
</dbReference>
<comment type="function">
    <text evidence="10">CRISPR (clustered regularly interspaced short palindromic repeat), is an adaptive immune system that provides protection against mobile genetic elements (viruses, transposable elements and conjugative plasmids). CRISPR clusters contain spacers, sequences complementary to antecedent mobile elements, and target invading nucleic acids. CRISPR clusters are transcribed and processed into CRISPR RNA (crRNA). Acts as a dsDNA endonuclease. Involved in the integration of spacer DNA into the CRISPR cassette.</text>
</comment>
<dbReference type="GO" id="GO:0016787">
    <property type="term" value="F:hydrolase activity"/>
    <property type="evidence" value="ECO:0007669"/>
    <property type="project" value="UniProtKB-KW"/>
</dbReference>
<proteinExistence type="inferred from homology"/>
<dbReference type="GO" id="GO:0043571">
    <property type="term" value="P:maintenance of CRISPR repeat elements"/>
    <property type="evidence" value="ECO:0007669"/>
    <property type="project" value="UniProtKB-UniRule"/>
</dbReference>